<dbReference type="SUPFAM" id="SSF53474">
    <property type="entry name" value="alpha/beta-Hydrolases"/>
    <property type="match status" value="1"/>
</dbReference>
<organism evidence="2 3">
    <name type="scientific">Telluria antibiotica</name>
    <dbReference type="NCBI Taxonomy" id="2717319"/>
    <lineage>
        <taxon>Bacteria</taxon>
        <taxon>Pseudomonadati</taxon>
        <taxon>Pseudomonadota</taxon>
        <taxon>Betaproteobacteria</taxon>
        <taxon>Burkholderiales</taxon>
        <taxon>Oxalobacteraceae</taxon>
        <taxon>Telluria group</taxon>
        <taxon>Telluria</taxon>
    </lineage>
</organism>
<dbReference type="InterPro" id="IPR029058">
    <property type="entry name" value="AB_hydrolase_fold"/>
</dbReference>
<sequence length="262" mass="27957">MLTERIDFPGPHGKISAKLDAPDGTPRAYGIFAHCFTCSKDVLAATHIARGLASLGVAVLRFDFAGLGSSHGDFADTNFSSNVEDLVTAADYLRDHYAAPQLLIGHSLGGAAVLAAAQRVPEARAVVTIAAPSDPHYVVNKLLSGHLDTIAREGEARVKLAGRDFNIRQHFVEDAGSHQLHEKIATLGRALLVMQAPQDDTVSMDNATRIFELARHPKSFVSLDGMDHLISRREDAAYVAGVISAWSARYLGAQAETGAAHA</sequence>
<keyword evidence="3" id="KW-1185">Reference proteome</keyword>
<dbReference type="Pfam" id="PF12146">
    <property type="entry name" value="Hydrolase_4"/>
    <property type="match status" value="1"/>
</dbReference>
<evidence type="ECO:0000259" key="1">
    <source>
        <dbReference type="Pfam" id="PF12146"/>
    </source>
</evidence>
<evidence type="ECO:0000313" key="3">
    <source>
        <dbReference type="Proteomes" id="UP000716322"/>
    </source>
</evidence>
<keyword evidence="2" id="KW-0378">Hydrolase</keyword>
<dbReference type="PANTHER" id="PTHR43265:SF1">
    <property type="entry name" value="ESTERASE ESTD"/>
    <property type="match status" value="1"/>
</dbReference>
<dbReference type="Proteomes" id="UP000716322">
    <property type="component" value="Unassembled WGS sequence"/>
</dbReference>
<dbReference type="EMBL" id="JAAQOM010000012">
    <property type="protein sequence ID" value="NIA55776.1"/>
    <property type="molecule type" value="Genomic_DNA"/>
</dbReference>
<dbReference type="GO" id="GO:0016787">
    <property type="term" value="F:hydrolase activity"/>
    <property type="evidence" value="ECO:0007669"/>
    <property type="project" value="UniProtKB-KW"/>
</dbReference>
<feature type="domain" description="Serine aminopeptidase S33" evidence="1">
    <location>
        <begin position="46"/>
        <end position="137"/>
    </location>
</feature>
<reference evidence="2 3" key="1">
    <citation type="submission" date="2020-03" db="EMBL/GenBank/DDBJ databases">
        <title>Genome sequence of strain Massilia sp. TW-1.</title>
        <authorList>
            <person name="Chaudhary D.K."/>
        </authorList>
    </citation>
    <scope>NUCLEOTIDE SEQUENCE [LARGE SCALE GENOMIC DNA]</scope>
    <source>
        <strain evidence="2 3">TW-1</strain>
    </source>
</reference>
<comment type="caution">
    <text evidence="2">The sequence shown here is derived from an EMBL/GenBank/DDBJ whole genome shotgun (WGS) entry which is preliminary data.</text>
</comment>
<accession>A0ABX0PEH6</accession>
<dbReference type="InterPro" id="IPR022742">
    <property type="entry name" value="Hydrolase_4"/>
</dbReference>
<protein>
    <submittedName>
        <fullName evidence="2">Alpha/beta hydrolase</fullName>
    </submittedName>
</protein>
<gene>
    <name evidence="2" type="ORF">HAV22_19255</name>
</gene>
<dbReference type="PANTHER" id="PTHR43265">
    <property type="entry name" value="ESTERASE ESTD"/>
    <property type="match status" value="1"/>
</dbReference>
<dbReference type="InterPro" id="IPR053145">
    <property type="entry name" value="AB_hydrolase_Est10"/>
</dbReference>
<name>A0ABX0PEH6_9BURK</name>
<proteinExistence type="predicted"/>
<evidence type="ECO:0000313" key="2">
    <source>
        <dbReference type="EMBL" id="NIA55776.1"/>
    </source>
</evidence>
<dbReference type="Gene3D" id="3.40.50.1820">
    <property type="entry name" value="alpha/beta hydrolase"/>
    <property type="match status" value="1"/>
</dbReference>